<dbReference type="Pfam" id="PF00595">
    <property type="entry name" value="PDZ"/>
    <property type="match status" value="1"/>
</dbReference>
<protein>
    <submittedName>
        <fullName evidence="3">PDZ domain-containing protein</fullName>
    </submittedName>
</protein>
<evidence type="ECO:0000313" key="2">
    <source>
        <dbReference type="EMBL" id="CAI3984042.1"/>
    </source>
</evidence>
<dbReference type="OrthoDB" id="440270at2759"/>
<evidence type="ECO:0000313" key="3">
    <source>
        <dbReference type="EMBL" id="CAL4771354.1"/>
    </source>
</evidence>
<dbReference type="EMBL" id="CAMXCT030000857">
    <property type="protein sequence ID" value="CAL4771354.1"/>
    <property type="molecule type" value="Genomic_DNA"/>
</dbReference>
<reference evidence="2" key="1">
    <citation type="submission" date="2022-10" db="EMBL/GenBank/DDBJ databases">
        <authorList>
            <person name="Chen Y."/>
            <person name="Dougan E. K."/>
            <person name="Chan C."/>
            <person name="Rhodes N."/>
            <person name="Thang M."/>
        </authorList>
    </citation>
    <scope>NUCLEOTIDE SEQUENCE</scope>
</reference>
<dbReference type="Gene3D" id="2.30.42.10">
    <property type="match status" value="1"/>
</dbReference>
<comment type="caution">
    <text evidence="2">The sequence shown here is derived from an EMBL/GenBank/DDBJ whole genome shotgun (WGS) entry which is preliminary data.</text>
</comment>
<reference evidence="3 4" key="2">
    <citation type="submission" date="2024-05" db="EMBL/GenBank/DDBJ databases">
        <authorList>
            <person name="Chen Y."/>
            <person name="Shah S."/>
            <person name="Dougan E. K."/>
            <person name="Thang M."/>
            <person name="Chan C."/>
        </authorList>
    </citation>
    <scope>NUCLEOTIDE SEQUENCE [LARGE SCALE GENOMIC DNA]</scope>
</reference>
<dbReference type="AlphaFoldDB" id="A0A9P1C3G9"/>
<evidence type="ECO:0000313" key="4">
    <source>
        <dbReference type="Proteomes" id="UP001152797"/>
    </source>
</evidence>
<dbReference type="EMBL" id="CAMXCT010000857">
    <property type="protein sequence ID" value="CAI3984042.1"/>
    <property type="molecule type" value="Genomic_DNA"/>
</dbReference>
<gene>
    <name evidence="2" type="ORF">C1SCF055_LOCUS11599</name>
</gene>
<dbReference type="EMBL" id="CAMXCT020000857">
    <property type="protein sequence ID" value="CAL1137417.1"/>
    <property type="molecule type" value="Genomic_DNA"/>
</dbReference>
<accession>A0A9P1C3G9</accession>
<dbReference type="InterPro" id="IPR001478">
    <property type="entry name" value="PDZ"/>
</dbReference>
<keyword evidence="4" id="KW-1185">Reference proteome</keyword>
<dbReference type="Proteomes" id="UP001152797">
    <property type="component" value="Unassembled WGS sequence"/>
</dbReference>
<feature type="domain" description="PDZ" evidence="1">
    <location>
        <begin position="21"/>
        <end position="88"/>
    </location>
</feature>
<proteinExistence type="predicted"/>
<dbReference type="SUPFAM" id="SSF50156">
    <property type="entry name" value="PDZ domain-like"/>
    <property type="match status" value="1"/>
</dbReference>
<organism evidence="2">
    <name type="scientific">Cladocopium goreaui</name>
    <dbReference type="NCBI Taxonomy" id="2562237"/>
    <lineage>
        <taxon>Eukaryota</taxon>
        <taxon>Sar</taxon>
        <taxon>Alveolata</taxon>
        <taxon>Dinophyceae</taxon>
        <taxon>Suessiales</taxon>
        <taxon>Symbiodiniaceae</taxon>
        <taxon>Cladocopium</taxon>
    </lineage>
</organism>
<name>A0A9P1C3G9_9DINO</name>
<sequence>MSSLAKEGANSLELLVSRPQVLTVSLKKQGSLGLKMKYSAASAGIIIDSVLPDGLIADWNQSHPKQIAPGDRIIALDGVTLAGKSMLEELKVRLGHMGLNIDLSILHYDIL</sequence>
<evidence type="ECO:0000259" key="1">
    <source>
        <dbReference type="PROSITE" id="PS50106"/>
    </source>
</evidence>
<dbReference type="InterPro" id="IPR036034">
    <property type="entry name" value="PDZ_sf"/>
</dbReference>
<dbReference type="PROSITE" id="PS50106">
    <property type="entry name" value="PDZ"/>
    <property type="match status" value="1"/>
</dbReference>